<dbReference type="AlphaFoldDB" id="A0A553QK23"/>
<accession>A0A553QK23</accession>
<dbReference type="InterPro" id="IPR003886">
    <property type="entry name" value="NIDO_dom"/>
</dbReference>
<organism evidence="3 4">
    <name type="scientific">Danionella cerebrum</name>
    <dbReference type="NCBI Taxonomy" id="2873325"/>
    <lineage>
        <taxon>Eukaryota</taxon>
        <taxon>Metazoa</taxon>
        <taxon>Chordata</taxon>
        <taxon>Craniata</taxon>
        <taxon>Vertebrata</taxon>
        <taxon>Euteleostomi</taxon>
        <taxon>Actinopterygii</taxon>
        <taxon>Neopterygii</taxon>
        <taxon>Teleostei</taxon>
        <taxon>Ostariophysi</taxon>
        <taxon>Cypriniformes</taxon>
        <taxon>Danionidae</taxon>
        <taxon>Danioninae</taxon>
        <taxon>Danionella</taxon>
    </lineage>
</organism>
<reference evidence="3 4" key="1">
    <citation type="journal article" date="2019" name="Sci. Data">
        <title>Hybrid genome assembly and annotation of Danionella translucida.</title>
        <authorList>
            <person name="Kadobianskyi M."/>
            <person name="Schulze L."/>
            <person name="Schuelke M."/>
            <person name="Judkewitz B."/>
        </authorList>
    </citation>
    <scope>NUCLEOTIDE SEQUENCE [LARGE SCALE GENOMIC DNA]</scope>
    <source>
        <strain evidence="3 4">Bolton</strain>
    </source>
</reference>
<feature type="domain" description="NIDO" evidence="2">
    <location>
        <begin position="525"/>
        <end position="658"/>
    </location>
</feature>
<dbReference type="Proteomes" id="UP000316079">
    <property type="component" value="Unassembled WGS sequence"/>
</dbReference>
<dbReference type="SMART" id="SM00539">
    <property type="entry name" value="NIDO"/>
    <property type="match status" value="5"/>
</dbReference>
<feature type="region of interest" description="Disordered" evidence="1">
    <location>
        <begin position="129"/>
        <end position="148"/>
    </location>
</feature>
<evidence type="ECO:0000313" key="4">
    <source>
        <dbReference type="Proteomes" id="UP000316079"/>
    </source>
</evidence>
<keyword evidence="4" id="KW-1185">Reference proteome</keyword>
<dbReference type="PROSITE" id="PS51220">
    <property type="entry name" value="NIDO"/>
    <property type="match status" value="4"/>
</dbReference>
<sequence>MILMGTCSLLASVPTDWGNARRDVFKMVSTEVGDLSELSEVIGGGAAADHCGSILESGNMKHTDAEYANHADSSRHKCSVTPAMIKVQTGSEMREETYKEGMGKPVLSYVFVLLSLLAGKKSEGKVPDSFLPVGNGDTRNPVSDDGSSPPIILQQPLQYFGNAYDQIFVNNNGQITFTEPMYSYSPILKSKTDVIAPIWTDLDNRRGGTISYRVESSSAALAKVTDLVNEYFPGATFIATSAFVATWDSVPYYDAEGAVTVQVILAYNAHRTFILFNYGEIGSTVQNWMAGYYTMDSVHSFSIPVKTASELYTNSNINVSGHWSFKVDGSPILPSSFIDPDDVEILNPTANNGSSGAISLLQPFRYFGRTYHQIFVNSNGYLTFTEQLATFNPFLISRSDVIAPLLTQLDNRNGGTITYKVDTGSVMLDKVKTWVNQYFPNIPFVATSVFVATWSTVPYSSGGGVVNFQVVLAYNVHRSFILINYGDVARTGQTWQVSNNGLLTFTEAVSDCIPFLHSGRDLIAPLWTHVDIRKGGTVSYRQDTSSDVLAQVTSAVKQNYPNITFAALSAFVATWDSVPYYSGEGAATFQVVLVSSVQRSFILINYGNITHTDQTWLAGYDTADSVNSFTIPVSNASDLSYSSNTNVNGCSSFHVDGSPNLPKNFLTSGDEVVVNPTANNGSSDAISLQQPFKFFGRVYSRIFVNSNGYLTFTEPLSVTNPIVASGRDVIAPLWTHLDSKRGGTISYKEYSSSSLLAQVTAAVNRYFPSVPFAATSVFVATWDNVPYYDGGGVATFQVLLAYNVHRSFILMYYGDVAGTVQTWQAGYRTEDGVNNFVIAANSTQELSSRSNVNVTSRWCFPVDGAASLPANFLPFGKGEMITPRLDNGSSEGILLQMPFKFFGRSYNQTFVSNNGLLTFTEAVSDCIPFLHSGRDLIAPLWTHVDIRKGGTVSYRQDTSSDVLAQVTSAVKQNYPNITFAALSAFVATWDSVPYYSGEGAATFQVVLVSSVQRSFILINYGNITHTDQTWLVSGRRSQYK</sequence>
<dbReference type="PANTHER" id="PTHR13802:SF59">
    <property type="entry name" value="SUSHI DOMAIN-CONTAINING PROTEIN 2"/>
    <property type="match status" value="1"/>
</dbReference>
<dbReference type="Pfam" id="PF06119">
    <property type="entry name" value="NIDO"/>
    <property type="match status" value="5"/>
</dbReference>
<dbReference type="OrthoDB" id="6236007at2759"/>
<evidence type="ECO:0000313" key="3">
    <source>
        <dbReference type="EMBL" id="TRY90287.1"/>
    </source>
</evidence>
<protein>
    <recommendedName>
        <fullName evidence="2">NIDO domain-containing protein</fullName>
    </recommendedName>
</protein>
<name>A0A553QK23_9TELE</name>
<evidence type="ECO:0000259" key="2">
    <source>
        <dbReference type="PROSITE" id="PS51220"/>
    </source>
</evidence>
<evidence type="ECO:0000256" key="1">
    <source>
        <dbReference type="SAM" id="MobiDB-lite"/>
    </source>
</evidence>
<dbReference type="GO" id="GO:0007160">
    <property type="term" value="P:cell-matrix adhesion"/>
    <property type="evidence" value="ECO:0007669"/>
    <property type="project" value="InterPro"/>
</dbReference>
<dbReference type="EMBL" id="SRMA01025865">
    <property type="protein sequence ID" value="TRY90287.1"/>
    <property type="molecule type" value="Genomic_DNA"/>
</dbReference>
<feature type="domain" description="NIDO" evidence="2">
    <location>
        <begin position="197"/>
        <end position="330"/>
    </location>
</feature>
<comment type="caution">
    <text evidence="3">The sequence shown here is derived from an EMBL/GenBank/DDBJ whole genome shotgun (WGS) entry which is preliminary data.</text>
</comment>
<dbReference type="PANTHER" id="PTHR13802">
    <property type="entry name" value="MUCIN 4-RELATED"/>
    <property type="match status" value="1"/>
</dbReference>
<gene>
    <name evidence="3" type="ORF">DNTS_034162</name>
</gene>
<dbReference type="InterPro" id="IPR051495">
    <property type="entry name" value="Epithelial_Barrier/Signaling"/>
</dbReference>
<proteinExistence type="predicted"/>
<feature type="domain" description="NIDO" evidence="2">
    <location>
        <begin position="939"/>
        <end position="1040"/>
    </location>
</feature>
<feature type="domain" description="NIDO" evidence="2">
    <location>
        <begin position="732"/>
        <end position="865"/>
    </location>
</feature>